<dbReference type="GO" id="GO:0055085">
    <property type="term" value="P:transmembrane transport"/>
    <property type="evidence" value="ECO:0007669"/>
    <property type="project" value="InterPro"/>
</dbReference>
<dbReference type="GO" id="GO:0005783">
    <property type="term" value="C:endoplasmic reticulum"/>
    <property type="evidence" value="ECO:0007669"/>
    <property type="project" value="TreeGrafter"/>
</dbReference>
<evidence type="ECO:0000313" key="3">
    <source>
        <dbReference type="EMBL" id="KAJ7100239.1"/>
    </source>
</evidence>
<dbReference type="PANTHER" id="PTHR38643:SF1">
    <property type="entry name" value="PURINE NUCLEOSIDE PERMEASE C285.05-RELATED"/>
    <property type="match status" value="1"/>
</dbReference>
<comment type="caution">
    <text evidence="3">The sequence shown here is derived from an EMBL/GenBank/DDBJ whole genome shotgun (WGS) entry which is preliminary data.</text>
</comment>
<dbReference type="PIRSF" id="PIRSF013171">
    <property type="entry name" value="Pur_nuclsid_perm"/>
    <property type="match status" value="1"/>
</dbReference>
<dbReference type="GO" id="GO:0009116">
    <property type="term" value="P:nucleoside metabolic process"/>
    <property type="evidence" value="ECO:0007669"/>
    <property type="project" value="InterPro"/>
</dbReference>
<protein>
    <submittedName>
        <fullName evidence="3">Purine nucleoside permease</fullName>
    </submittedName>
</protein>
<dbReference type="EMBL" id="JARJCN010000006">
    <property type="protein sequence ID" value="KAJ7100239.1"/>
    <property type="molecule type" value="Genomic_DNA"/>
</dbReference>
<evidence type="ECO:0000256" key="2">
    <source>
        <dbReference type="SAM" id="SignalP"/>
    </source>
</evidence>
<dbReference type="Pfam" id="PF06516">
    <property type="entry name" value="NUP"/>
    <property type="match status" value="1"/>
</dbReference>
<evidence type="ECO:0000313" key="4">
    <source>
        <dbReference type="Proteomes" id="UP001222325"/>
    </source>
</evidence>
<gene>
    <name evidence="3" type="ORF">B0H15DRAFT_819411</name>
</gene>
<dbReference type="Proteomes" id="UP001222325">
    <property type="component" value="Unassembled WGS sequence"/>
</dbReference>
<dbReference type="PANTHER" id="PTHR38643">
    <property type="entry name" value="PURINE NUCLEOSIDE PERMEASE C285.05-RELATED"/>
    <property type="match status" value="1"/>
</dbReference>
<dbReference type="InterPro" id="IPR035994">
    <property type="entry name" value="Nucleoside_phosphorylase_sf"/>
</dbReference>
<feature type="signal peptide" evidence="2">
    <location>
        <begin position="1"/>
        <end position="19"/>
    </location>
</feature>
<keyword evidence="4" id="KW-1185">Reference proteome</keyword>
<keyword evidence="2" id="KW-0732">Signal</keyword>
<accession>A0AAD6XXV1</accession>
<dbReference type="GO" id="GO:0003824">
    <property type="term" value="F:catalytic activity"/>
    <property type="evidence" value="ECO:0007669"/>
    <property type="project" value="InterPro"/>
</dbReference>
<feature type="chain" id="PRO_5041982195" evidence="2">
    <location>
        <begin position="20"/>
        <end position="375"/>
    </location>
</feature>
<name>A0AAD6XXV1_9AGAR</name>
<organism evidence="3 4">
    <name type="scientific">Mycena belliarum</name>
    <dbReference type="NCBI Taxonomy" id="1033014"/>
    <lineage>
        <taxon>Eukaryota</taxon>
        <taxon>Fungi</taxon>
        <taxon>Dikarya</taxon>
        <taxon>Basidiomycota</taxon>
        <taxon>Agaricomycotina</taxon>
        <taxon>Agaricomycetes</taxon>
        <taxon>Agaricomycetidae</taxon>
        <taxon>Agaricales</taxon>
        <taxon>Marasmiineae</taxon>
        <taxon>Mycenaceae</taxon>
        <taxon>Mycena</taxon>
    </lineage>
</organism>
<dbReference type="InterPro" id="IPR009486">
    <property type="entry name" value="Pur_nuclsid_perm"/>
</dbReference>
<reference evidence="3" key="1">
    <citation type="submission" date="2023-03" db="EMBL/GenBank/DDBJ databases">
        <title>Massive genome expansion in bonnet fungi (Mycena s.s.) driven by repeated elements and novel gene families across ecological guilds.</title>
        <authorList>
            <consortium name="Lawrence Berkeley National Laboratory"/>
            <person name="Harder C.B."/>
            <person name="Miyauchi S."/>
            <person name="Viragh M."/>
            <person name="Kuo A."/>
            <person name="Thoen E."/>
            <person name="Andreopoulos B."/>
            <person name="Lu D."/>
            <person name="Skrede I."/>
            <person name="Drula E."/>
            <person name="Henrissat B."/>
            <person name="Morin E."/>
            <person name="Kohler A."/>
            <person name="Barry K."/>
            <person name="LaButti K."/>
            <person name="Morin E."/>
            <person name="Salamov A."/>
            <person name="Lipzen A."/>
            <person name="Mereny Z."/>
            <person name="Hegedus B."/>
            <person name="Baldrian P."/>
            <person name="Stursova M."/>
            <person name="Weitz H."/>
            <person name="Taylor A."/>
            <person name="Grigoriev I.V."/>
            <person name="Nagy L.G."/>
            <person name="Martin F."/>
            <person name="Kauserud H."/>
        </authorList>
    </citation>
    <scope>NUCLEOTIDE SEQUENCE</scope>
    <source>
        <strain evidence="3">CBHHK173m</strain>
    </source>
</reference>
<dbReference type="Gene3D" id="3.40.50.1580">
    <property type="entry name" value="Nucleoside phosphorylase domain"/>
    <property type="match status" value="1"/>
</dbReference>
<comment type="function">
    <text evidence="1">Nucleoside permease that transports adenosine and guanosine.</text>
</comment>
<dbReference type="AlphaFoldDB" id="A0AAD6XXV1"/>
<evidence type="ECO:0000256" key="1">
    <source>
        <dbReference type="PIRNR" id="PIRNR013171"/>
    </source>
</evidence>
<proteinExistence type="inferred from homology"/>
<sequence length="375" mass="39980">MTTWVLLSLLSALLLGTRSNGLGIVAPKVMIVTMFDSEAGAWFNIPEFNLLAQNITIPGFSPLYPDVHCTADGMVCLLITGQAEINAASTLSSLMYSRSFNLTQTYFLVSGIAGVNPKVATIGTVTFAKYAVQVALQYEFDAREIPAQFSTGYFPQGSKAPGQAPGWWDGTEVYEVNDALRQKAIAFAKTAKLYDTSDAQALRKLYSTSPAYAPAAAPPTVLLCDTATSDTYWSGDLLGKMVEDTMRVFTNGSAEYCTTQQEDNATLNALMRAALFHLVDFSRVIVMRSASDFDRPHAGEDAVTSLLGPAPGFGPALLNLRLAGVKVVQGIVSGWNSTFAQGIKPTNYIGDVYGSLGGNPDFGPGSLFGGKPARA</sequence>
<keyword evidence="1" id="KW-0813">Transport</keyword>
<comment type="similarity">
    <text evidence="1">Belongs to the NUP family.</text>
</comment>